<dbReference type="Proteomes" id="UP000758701">
    <property type="component" value="Unassembled WGS sequence"/>
</dbReference>
<evidence type="ECO:0000256" key="1">
    <source>
        <dbReference type="SAM" id="MobiDB-lite"/>
    </source>
</evidence>
<feature type="transmembrane region" description="Helical" evidence="2">
    <location>
        <begin position="80"/>
        <end position="101"/>
    </location>
</feature>
<gene>
    <name evidence="3" type="ORF">KVH32_11215</name>
</gene>
<dbReference type="RefSeq" id="WP_037763867.1">
    <property type="nucleotide sequence ID" value="NZ_BNEG01000003.1"/>
</dbReference>
<proteinExistence type="predicted"/>
<organism evidence="3 4">
    <name type="scientific">Streptomyces olivaceus</name>
    <dbReference type="NCBI Taxonomy" id="47716"/>
    <lineage>
        <taxon>Bacteria</taxon>
        <taxon>Bacillati</taxon>
        <taxon>Actinomycetota</taxon>
        <taxon>Actinomycetes</taxon>
        <taxon>Kitasatosporales</taxon>
        <taxon>Streptomycetaceae</taxon>
        <taxon>Streptomyces</taxon>
    </lineage>
</organism>
<feature type="transmembrane region" description="Helical" evidence="2">
    <location>
        <begin position="135"/>
        <end position="159"/>
    </location>
</feature>
<comment type="caution">
    <text evidence="3">The sequence shown here is derived from an EMBL/GenBank/DDBJ whole genome shotgun (WGS) entry which is preliminary data.</text>
</comment>
<evidence type="ECO:0000313" key="3">
    <source>
        <dbReference type="EMBL" id="MBZ6151739.1"/>
    </source>
</evidence>
<keyword evidence="4" id="KW-1185">Reference proteome</keyword>
<feature type="region of interest" description="Disordered" evidence="1">
    <location>
        <begin position="1"/>
        <end position="41"/>
    </location>
</feature>
<keyword evidence="2" id="KW-0472">Membrane</keyword>
<keyword evidence="2" id="KW-1133">Transmembrane helix</keyword>
<feature type="transmembrane region" description="Helical" evidence="2">
    <location>
        <begin position="51"/>
        <end position="68"/>
    </location>
</feature>
<keyword evidence="2" id="KW-0812">Transmembrane</keyword>
<evidence type="ECO:0000313" key="4">
    <source>
        <dbReference type="Proteomes" id="UP000758701"/>
    </source>
</evidence>
<accession>A0ABS7W1A2</accession>
<evidence type="ECO:0008006" key="5">
    <source>
        <dbReference type="Google" id="ProtNLM"/>
    </source>
</evidence>
<evidence type="ECO:0000256" key="2">
    <source>
        <dbReference type="SAM" id="Phobius"/>
    </source>
</evidence>
<sequence>MAHAAPTPGTSPRGPFARGSFARGPSTGAGPGAGRTGRPAPPDVFGRRTHLLAKAATLLATGLVYGYWEASISRRGGPITGWNLFAGFMTTLAFLVLYLVVRQIARRLPREPHAALWGAFWGSAVGFLYSRSGVAMFTCVLMSLIVAAAVTGALVYRYYTRGDAVEARTARTT</sequence>
<reference evidence="3 4" key="1">
    <citation type="submission" date="2021-06" db="EMBL/GenBank/DDBJ databases">
        <title>Ecological speciation of a Streptomyces species isolated from different habitats and geographic origins.</title>
        <authorList>
            <person name="Wang J."/>
        </authorList>
    </citation>
    <scope>NUCLEOTIDE SEQUENCE [LARGE SCALE GENOMIC DNA]</scope>
    <source>
        <strain evidence="3 4">FXJ8.012</strain>
    </source>
</reference>
<dbReference type="EMBL" id="JAHSTP010000003">
    <property type="protein sequence ID" value="MBZ6151739.1"/>
    <property type="molecule type" value="Genomic_DNA"/>
</dbReference>
<feature type="transmembrane region" description="Helical" evidence="2">
    <location>
        <begin position="113"/>
        <end position="129"/>
    </location>
</feature>
<name>A0ABS7W1A2_STROV</name>
<protein>
    <recommendedName>
        <fullName evidence="5">Integral membrane protein</fullName>
    </recommendedName>
</protein>